<dbReference type="InterPro" id="IPR014710">
    <property type="entry name" value="RmlC-like_jellyroll"/>
</dbReference>
<dbReference type="OrthoDB" id="667966at2"/>
<dbReference type="Proteomes" id="UP000282195">
    <property type="component" value="Plasmid pRCCGE525b"/>
</dbReference>
<dbReference type="GO" id="GO:0003700">
    <property type="term" value="F:DNA-binding transcription factor activity"/>
    <property type="evidence" value="ECO:0007669"/>
    <property type="project" value="InterPro"/>
</dbReference>
<dbReference type="PROSITE" id="PS50042">
    <property type="entry name" value="CNMP_BINDING_3"/>
    <property type="match status" value="1"/>
</dbReference>
<evidence type="ECO:0000256" key="2">
    <source>
        <dbReference type="ARBA" id="ARBA00023125"/>
    </source>
</evidence>
<dbReference type="Gene3D" id="1.10.10.10">
    <property type="entry name" value="Winged helix-like DNA-binding domain superfamily/Winged helix DNA-binding domain"/>
    <property type="match status" value="1"/>
</dbReference>
<evidence type="ECO:0000256" key="3">
    <source>
        <dbReference type="ARBA" id="ARBA00023163"/>
    </source>
</evidence>
<keyword evidence="1" id="KW-0805">Transcription regulation</keyword>
<dbReference type="InterPro" id="IPR018335">
    <property type="entry name" value="Tscrpt_reg_HTH_Crp-type_CS"/>
</dbReference>
<dbReference type="Pfam" id="PF13545">
    <property type="entry name" value="HTH_Crp_2"/>
    <property type="match status" value="1"/>
</dbReference>
<keyword evidence="3" id="KW-0804">Transcription</keyword>
<dbReference type="SUPFAM" id="SSF51206">
    <property type="entry name" value="cAMP-binding domain-like"/>
    <property type="match status" value="1"/>
</dbReference>
<proteinExistence type="predicted"/>
<dbReference type="SMART" id="SM00100">
    <property type="entry name" value="cNMP"/>
    <property type="match status" value="1"/>
</dbReference>
<evidence type="ECO:0000313" key="7">
    <source>
        <dbReference type="Proteomes" id="UP000282195"/>
    </source>
</evidence>
<evidence type="ECO:0000259" key="4">
    <source>
        <dbReference type="PROSITE" id="PS50042"/>
    </source>
</evidence>
<dbReference type="PRINTS" id="PR00034">
    <property type="entry name" value="HTHCRP"/>
</dbReference>
<keyword evidence="7" id="KW-1185">Reference proteome</keyword>
<feature type="domain" description="HTH crp-type" evidence="5">
    <location>
        <begin position="122"/>
        <end position="192"/>
    </location>
</feature>
<evidence type="ECO:0000256" key="1">
    <source>
        <dbReference type="ARBA" id="ARBA00023015"/>
    </source>
</evidence>
<dbReference type="InterPro" id="IPR036388">
    <property type="entry name" value="WH-like_DNA-bd_sf"/>
</dbReference>
<accession>A0A387G056</accession>
<reference evidence="6 7" key="1">
    <citation type="submission" date="2018-10" db="EMBL/GenBank/DDBJ databases">
        <title>Rhizobium etli, R. leguminosarum and a new Rhizobium genospecies from Phaseolus dumosus.</title>
        <authorList>
            <person name="Ramirez-Puebla S.T."/>
            <person name="Rogel-Hernandez M.A."/>
            <person name="Guerrero G."/>
            <person name="Ormeno-Orrillo E."/>
            <person name="Martinez-Romero J.C."/>
            <person name="Negrete-Yankelevich S."/>
            <person name="Martinez-Romero E."/>
        </authorList>
    </citation>
    <scope>NUCLEOTIDE SEQUENCE [LARGE SCALE GENOMIC DNA]</scope>
    <source>
        <strain evidence="6 7">CCGE525</strain>
        <plasmid evidence="7">prccge525b</plasmid>
    </source>
</reference>
<evidence type="ECO:0000259" key="5">
    <source>
        <dbReference type="PROSITE" id="PS51063"/>
    </source>
</evidence>
<dbReference type="EMBL" id="CP032696">
    <property type="protein sequence ID" value="AYG64289.1"/>
    <property type="molecule type" value="Genomic_DNA"/>
</dbReference>
<dbReference type="PROSITE" id="PS00042">
    <property type="entry name" value="HTH_CRP_1"/>
    <property type="match status" value="1"/>
</dbReference>
<organism evidence="6 7">
    <name type="scientific">Rhizobium jaguaris</name>
    <dbReference type="NCBI Taxonomy" id="1312183"/>
    <lineage>
        <taxon>Bacteria</taxon>
        <taxon>Pseudomonadati</taxon>
        <taxon>Pseudomonadota</taxon>
        <taxon>Alphaproteobacteria</taxon>
        <taxon>Hyphomicrobiales</taxon>
        <taxon>Rhizobiaceae</taxon>
        <taxon>Rhizobium/Agrobacterium group</taxon>
        <taxon>Rhizobium</taxon>
    </lineage>
</organism>
<dbReference type="InterPro" id="IPR018490">
    <property type="entry name" value="cNMP-bd_dom_sf"/>
</dbReference>
<name>A0A387G056_9HYPH</name>
<dbReference type="InterPro" id="IPR000595">
    <property type="entry name" value="cNMP-bd_dom"/>
</dbReference>
<sequence length="211" mass="23095">MPAKIVRAQIPRAHSIVTCQRGEQIYAEGDATDKCFQVSAGAVRVSRVFANGGRQVVSFHLAGEMFGFEAGPQHRFFAEAIAETRMAVFERGPVQQHLPELLALAVDGMERAQEHLVVIGRQSAIERVALFLTDLSNRLGGTRQLTLAMSRQDIADYLALTIETVSRAITELRERSVIALRHARIVYIMNPDALRSLCGDAASPSEPARAG</sequence>
<keyword evidence="2" id="KW-0238">DNA-binding</keyword>
<keyword evidence="6" id="KW-0614">Plasmid</keyword>
<dbReference type="InterPro" id="IPR012318">
    <property type="entry name" value="HTH_CRP"/>
</dbReference>
<dbReference type="SUPFAM" id="SSF46785">
    <property type="entry name" value="Winged helix' DNA-binding domain"/>
    <property type="match status" value="1"/>
</dbReference>
<dbReference type="KEGG" id="rjg:CCGE525_34970"/>
<dbReference type="Gene3D" id="2.60.120.10">
    <property type="entry name" value="Jelly Rolls"/>
    <property type="match status" value="1"/>
</dbReference>
<dbReference type="GO" id="GO:0003677">
    <property type="term" value="F:DNA binding"/>
    <property type="evidence" value="ECO:0007669"/>
    <property type="project" value="UniProtKB-KW"/>
</dbReference>
<dbReference type="SMART" id="SM00419">
    <property type="entry name" value="HTH_CRP"/>
    <property type="match status" value="1"/>
</dbReference>
<evidence type="ECO:0000313" key="6">
    <source>
        <dbReference type="EMBL" id="AYG64289.1"/>
    </source>
</evidence>
<dbReference type="InterPro" id="IPR036390">
    <property type="entry name" value="WH_DNA-bd_sf"/>
</dbReference>
<protein>
    <submittedName>
        <fullName evidence="6">Transcriptional regulator</fullName>
    </submittedName>
</protein>
<dbReference type="CDD" id="cd00038">
    <property type="entry name" value="CAP_ED"/>
    <property type="match status" value="1"/>
</dbReference>
<feature type="domain" description="Cyclic nucleotide-binding" evidence="4">
    <location>
        <begin position="1"/>
        <end position="67"/>
    </location>
</feature>
<dbReference type="AlphaFoldDB" id="A0A387G056"/>
<dbReference type="Pfam" id="PF00027">
    <property type="entry name" value="cNMP_binding"/>
    <property type="match status" value="1"/>
</dbReference>
<gene>
    <name evidence="6" type="ORF">CCGE525_34970</name>
</gene>
<geneLocation type="plasmid" evidence="7">
    <name>prccge525b</name>
</geneLocation>
<dbReference type="PROSITE" id="PS51063">
    <property type="entry name" value="HTH_CRP_2"/>
    <property type="match status" value="1"/>
</dbReference>
<dbReference type="CDD" id="cd00092">
    <property type="entry name" value="HTH_CRP"/>
    <property type="match status" value="1"/>
</dbReference>